<dbReference type="EMBL" id="JBHRWW010000005">
    <property type="protein sequence ID" value="MFC3688580.1"/>
    <property type="molecule type" value="Genomic_DNA"/>
</dbReference>
<protein>
    <submittedName>
        <fullName evidence="2">Macro domain-containing protein</fullName>
    </submittedName>
</protein>
<accession>A0ABV7WFG7</accession>
<proteinExistence type="predicted"/>
<gene>
    <name evidence="2" type="ORF">ACFOLH_09535</name>
</gene>
<evidence type="ECO:0000259" key="1">
    <source>
        <dbReference type="PROSITE" id="PS51154"/>
    </source>
</evidence>
<feature type="domain" description="Macro" evidence="1">
    <location>
        <begin position="1"/>
        <end position="164"/>
    </location>
</feature>
<evidence type="ECO:0000313" key="3">
    <source>
        <dbReference type="Proteomes" id="UP001595685"/>
    </source>
</evidence>
<dbReference type="PANTHER" id="PTHR11106:SF27">
    <property type="entry name" value="MACRO DOMAIN-CONTAINING PROTEIN"/>
    <property type="match status" value="1"/>
</dbReference>
<reference evidence="3" key="1">
    <citation type="journal article" date="2019" name="Int. J. Syst. Evol. Microbiol.">
        <title>The Global Catalogue of Microorganisms (GCM) 10K type strain sequencing project: providing services to taxonomists for standard genome sequencing and annotation.</title>
        <authorList>
            <consortium name="The Broad Institute Genomics Platform"/>
            <consortium name="The Broad Institute Genome Sequencing Center for Infectious Disease"/>
            <person name="Wu L."/>
            <person name="Ma J."/>
        </authorList>
    </citation>
    <scope>NUCLEOTIDE SEQUENCE [LARGE SCALE GENOMIC DNA]</scope>
    <source>
        <strain evidence="3">NCAIM B.02333</strain>
    </source>
</reference>
<evidence type="ECO:0000313" key="2">
    <source>
        <dbReference type="EMBL" id="MFC3688580.1"/>
    </source>
</evidence>
<dbReference type="RefSeq" id="WP_340288904.1">
    <property type="nucleotide sequence ID" value="NZ_JBBEOI010000004.1"/>
</dbReference>
<dbReference type="SMART" id="SM00506">
    <property type="entry name" value="A1pp"/>
    <property type="match status" value="1"/>
</dbReference>
<name>A0ABV7WFG7_9MICO</name>
<dbReference type="Proteomes" id="UP001595685">
    <property type="component" value="Unassembled WGS sequence"/>
</dbReference>
<dbReference type="PANTHER" id="PTHR11106">
    <property type="entry name" value="GANGLIOSIDE INDUCED DIFFERENTIATION ASSOCIATED PROTEIN 2-RELATED"/>
    <property type="match status" value="1"/>
</dbReference>
<dbReference type="Gene3D" id="3.40.220.10">
    <property type="entry name" value="Leucine Aminopeptidase, subunit E, domain 1"/>
    <property type="match status" value="1"/>
</dbReference>
<keyword evidence="3" id="KW-1185">Reference proteome</keyword>
<dbReference type="PROSITE" id="PS51154">
    <property type="entry name" value="MACRO"/>
    <property type="match status" value="1"/>
</dbReference>
<dbReference type="InterPro" id="IPR043472">
    <property type="entry name" value="Macro_dom-like"/>
</dbReference>
<dbReference type="InterPro" id="IPR002589">
    <property type="entry name" value="Macro_dom"/>
</dbReference>
<sequence length="164" mass="16639">MRIFVVRGDITQQSVDAVVTAGNRSLRGGSGVNGAVHAAAGPRLLAASRALAPCPPGQAVVTPAFDLATARWVIHAVGPKYRGPQDAVTLASAYAAALARADDVGARSVAFPSISTGVYGYPAEEAARVSVGALRGATTAVETVLLVAFGAEMAELWEQALDGP</sequence>
<dbReference type="SUPFAM" id="SSF52949">
    <property type="entry name" value="Macro domain-like"/>
    <property type="match status" value="1"/>
</dbReference>
<comment type="caution">
    <text evidence="2">The sequence shown here is derived from an EMBL/GenBank/DDBJ whole genome shotgun (WGS) entry which is preliminary data.</text>
</comment>
<organism evidence="2 3">
    <name type="scientific">Aquipuribacter hungaricus</name>
    <dbReference type="NCBI Taxonomy" id="545624"/>
    <lineage>
        <taxon>Bacteria</taxon>
        <taxon>Bacillati</taxon>
        <taxon>Actinomycetota</taxon>
        <taxon>Actinomycetes</taxon>
        <taxon>Micrococcales</taxon>
        <taxon>Intrasporangiaceae</taxon>
        <taxon>Aquipuribacter</taxon>
    </lineage>
</organism>
<dbReference type="Pfam" id="PF01661">
    <property type="entry name" value="Macro"/>
    <property type="match status" value="1"/>
</dbReference>